<gene>
    <name evidence="1" type="ORF">ANN_23061</name>
</gene>
<name>A0ABQ8SK16_PERAM</name>
<dbReference type="EMBL" id="JAJSOF020000025">
    <property type="protein sequence ID" value="KAJ4434499.1"/>
    <property type="molecule type" value="Genomic_DNA"/>
</dbReference>
<sequence length="257" mass="29052">MSSTNRPKLSACGFELNVRKGAHNHHHHRQEMNHEMNMTLHVNKTLSFVLIGRGGPVPWPPISPDFTPLDFYLWGHLKAVVYSTPVNNAEELLQRVENACQLISDNNMVFERTRAQNQSDSLMAADGDCHHLCKLMAPVRHRWSINDVIGGIRNTVMPSDCSPVRFGIRSKNKLMEKELDLKRKKGKADLKILSKSLKKKAGKSEGSCSECKEKKKVIRAVMVKKRLPAFTVMNFTQNQHLTKDGFSVKTEPVNSVL</sequence>
<evidence type="ECO:0000313" key="1">
    <source>
        <dbReference type="EMBL" id="KAJ4434499.1"/>
    </source>
</evidence>
<reference evidence="1 2" key="1">
    <citation type="journal article" date="2022" name="Allergy">
        <title>Genome assembly and annotation of Periplaneta americana reveal a comprehensive cockroach allergen profile.</title>
        <authorList>
            <person name="Wang L."/>
            <person name="Xiong Q."/>
            <person name="Saelim N."/>
            <person name="Wang L."/>
            <person name="Nong W."/>
            <person name="Wan A.T."/>
            <person name="Shi M."/>
            <person name="Liu X."/>
            <person name="Cao Q."/>
            <person name="Hui J.H.L."/>
            <person name="Sookrung N."/>
            <person name="Leung T.F."/>
            <person name="Tungtrongchitr A."/>
            <person name="Tsui S.K.W."/>
        </authorList>
    </citation>
    <scope>NUCLEOTIDE SEQUENCE [LARGE SCALE GENOMIC DNA]</scope>
    <source>
        <strain evidence="1">PWHHKU_190912</strain>
    </source>
</reference>
<dbReference type="Gene3D" id="3.30.420.10">
    <property type="entry name" value="Ribonuclease H-like superfamily/Ribonuclease H"/>
    <property type="match status" value="1"/>
</dbReference>
<accession>A0ABQ8SK16</accession>
<protein>
    <submittedName>
        <fullName evidence="1">Uncharacterized protein</fullName>
    </submittedName>
</protein>
<keyword evidence="2" id="KW-1185">Reference proteome</keyword>
<dbReference type="PANTHER" id="PTHR47326:SF1">
    <property type="entry name" value="HTH PSQ-TYPE DOMAIN-CONTAINING PROTEIN"/>
    <property type="match status" value="1"/>
</dbReference>
<proteinExistence type="predicted"/>
<organism evidence="1 2">
    <name type="scientific">Periplaneta americana</name>
    <name type="common">American cockroach</name>
    <name type="synonym">Blatta americana</name>
    <dbReference type="NCBI Taxonomy" id="6978"/>
    <lineage>
        <taxon>Eukaryota</taxon>
        <taxon>Metazoa</taxon>
        <taxon>Ecdysozoa</taxon>
        <taxon>Arthropoda</taxon>
        <taxon>Hexapoda</taxon>
        <taxon>Insecta</taxon>
        <taxon>Pterygota</taxon>
        <taxon>Neoptera</taxon>
        <taxon>Polyneoptera</taxon>
        <taxon>Dictyoptera</taxon>
        <taxon>Blattodea</taxon>
        <taxon>Blattoidea</taxon>
        <taxon>Blattidae</taxon>
        <taxon>Blattinae</taxon>
        <taxon>Periplaneta</taxon>
    </lineage>
</organism>
<comment type="caution">
    <text evidence="1">The sequence shown here is derived from an EMBL/GenBank/DDBJ whole genome shotgun (WGS) entry which is preliminary data.</text>
</comment>
<evidence type="ECO:0000313" key="2">
    <source>
        <dbReference type="Proteomes" id="UP001148838"/>
    </source>
</evidence>
<dbReference type="Proteomes" id="UP001148838">
    <property type="component" value="Unassembled WGS sequence"/>
</dbReference>
<dbReference type="PANTHER" id="PTHR47326">
    <property type="entry name" value="TRANSPOSABLE ELEMENT TC3 TRANSPOSASE-LIKE PROTEIN"/>
    <property type="match status" value="1"/>
</dbReference>
<dbReference type="InterPro" id="IPR036397">
    <property type="entry name" value="RNaseH_sf"/>
</dbReference>